<comment type="catalytic activity">
    <reaction evidence="7">
        <text>3-dehydro-L-erythronate + ATP = 3-dehydro-4-O-phospho-L-erythronate + ADP + H(+)</text>
        <dbReference type="Rhea" id="RHEA:52552"/>
        <dbReference type="ChEBI" id="CHEBI:15378"/>
        <dbReference type="ChEBI" id="CHEBI:30616"/>
        <dbReference type="ChEBI" id="CHEBI:136592"/>
        <dbReference type="ChEBI" id="CHEBI:136670"/>
        <dbReference type="ChEBI" id="CHEBI:456216"/>
        <dbReference type="EC" id="2.7.1.217"/>
    </reaction>
</comment>
<dbReference type="InterPro" id="IPR010737">
    <property type="entry name" value="4-carb_acid_sugar_kinase_N"/>
</dbReference>
<accession>A0ABY4MWG4</accession>
<comment type="function">
    <text evidence="9">Catalyzes the ATP-dependent phosphorylation of 3-oxo-tetronate to 3-oxo-tetronate 4-phosphate.</text>
</comment>
<keyword evidence="3" id="KW-0547">Nucleotide-binding</keyword>
<dbReference type="SUPFAM" id="SSF142764">
    <property type="entry name" value="YgbK-like"/>
    <property type="match status" value="1"/>
</dbReference>
<proteinExistence type="inferred from homology"/>
<evidence type="ECO:0000256" key="10">
    <source>
        <dbReference type="ARBA" id="ARBA00039095"/>
    </source>
</evidence>
<protein>
    <recommendedName>
        <fullName evidence="11">3-oxo-tetronate kinase</fullName>
        <ecNumber evidence="10">2.7.1.217</ecNumber>
    </recommendedName>
    <alternativeName>
        <fullName evidence="12">3-dehydrotetronate 4-kinase</fullName>
    </alternativeName>
</protein>
<evidence type="ECO:0000256" key="2">
    <source>
        <dbReference type="ARBA" id="ARBA00022679"/>
    </source>
</evidence>
<evidence type="ECO:0000256" key="8">
    <source>
        <dbReference type="ARBA" id="ARBA00036346"/>
    </source>
</evidence>
<organism evidence="15">
    <name type="scientific">Gulosibacter sediminis</name>
    <dbReference type="NCBI Taxonomy" id="1729695"/>
    <lineage>
        <taxon>Bacteria</taxon>
        <taxon>Bacillati</taxon>
        <taxon>Actinomycetota</taxon>
        <taxon>Actinomycetes</taxon>
        <taxon>Micrococcales</taxon>
        <taxon>Microbacteriaceae</taxon>
        <taxon>Gulosibacter</taxon>
    </lineage>
</organism>
<dbReference type="Pfam" id="PF07005">
    <property type="entry name" value="SBD_N"/>
    <property type="match status" value="1"/>
</dbReference>
<evidence type="ECO:0000259" key="13">
    <source>
        <dbReference type="Pfam" id="PF07005"/>
    </source>
</evidence>
<evidence type="ECO:0000259" key="14">
    <source>
        <dbReference type="Pfam" id="PF17042"/>
    </source>
</evidence>
<keyword evidence="4 15" id="KW-0418">Kinase</keyword>
<sequence length="432" mass="44822">MALQLGVIADDFTGATDIAGFLVEGGLRTAQLTGVPTGPLPDVDAIVISLKSRSIPAGDAVAQSLAAHEALRDAGAERIIFKYCSTFDSTPEGNIGPVTDALMQAAGADITVVSPALPVNGRTVYNGYLFVNGVPLDESGMRNHPVTPMTDASLVRLMEAQSEGKAAVIPVTVIDRGAKAIREAMAQLREQGIRYAVTDTLTAEHLTAIGEATADLPLVTGGSGIGGGLARALSGRDAAGTATSAASDWEAIEGRTVVFSGSASEMTNKQVAAYREVAPSLAVDVDRLLTEAAAEQTAYREEVLAWVLEQPANPAPLVYATADPATVRGLQERYGAETTSATIEGLFAWLAAELRGAGVTRFIVAGGETSGIVTTSLGVEGFHIGPQIAPGVPWVRSLDGTLELALKSGNFGDVDFFSRAQGLNDQTTRESR</sequence>
<dbReference type="GO" id="GO:0016301">
    <property type="term" value="F:kinase activity"/>
    <property type="evidence" value="ECO:0007669"/>
    <property type="project" value="UniProtKB-KW"/>
</dbReference>
<evidence type="ECO:0000313" key="15">
    <source>
        <dbReference type="EMBL" id="UQN14724.1"/>
    </source>
</evidence>
<evidence type="ECO:0000256" key="12">
    <source>
        <dbReference type="ARBA" id="ARBA00041377"/>
    </source>
</evidence>
<dbReference type="InterPro" id="IPR042213">
    <property type="entry name" value="NBD_C_sf"/>
</dbReference>
<keyword evidence="2" id="KW-0808">Transferase</keyword>
<evidence type="ECO:0000256" key="5">
    <source>
        <dbReference type="ARBA" id="ARBA00022840"/>
    </source>
</evidence>
<dbReference type="InterPro" id="IPR050007">
    <property type="entry name" value="OtnK"/>
</dbReference>
<evidence type="ECO:0000256" key="1">
    <source>
        <dbReference type="ARBA" id="ARBA00005715"/>
    </source>
</evidence>
<dbReference type="NCBIfam" id="NF043035">
    <property type="entry name" value="OxoTetrKin"/>
    <property type="match status" value="1"/>
</dbReference>
<dbReference type="Gene3D" id="3.40.50.10840">
    <property type="entry name" value="Putative sugar-binding, N-terminal domain"/>
    <property type="match status" value="1"/>
</dbReference>
<evidence type="ECO:0000256" key="4">
    <source>
        <dbReference type="ARBA" id="ARBA00022777"/>
    </source>
</evidence>
<evidence type="ECO:0000256" key="6">
    <source>
        <dbReference type="ARBA" id="ARBA00023277"/>
    </source>
</evidence>
<keyword evidence="6" id="KW-0119">Carbohydrate metabolism</keyword>
<evidence type="ECO:0000256" key="11">
    <source>
        <dbReference type="ARBA" id="ARBA00039461"/>
    </source>
</evidence>
<gene>
    <name evidence="15" type="ORF">M3M28_11880</name>
</gene>
<feature type="domain" description="Four-carbon acid sugar kinase nucleotide binding" evidence="14">
    <location>
        <begin position="257"/>
        <end position="417"/>
    </location>
</feature>
<evidence type="ECO:0000256" key="3">
    <source>
        <dbReference type="ARBA" id="ARBA00022741"/>
    </source>
</evidence>
<dbReference type="EC" id="2.7.1.217" evidence="10"/>
<dbReference type="InterPro" id="IPR031475">
    <property type="entry name" value="NBD_C"/>
</dbReference>
<evidence type="ECO:0000256" key="9">
    <source>
        <dbReference type="ARBA" id="ARBA00037335"/>
    </source>
</evidence>
<dbReference type="Pfam" id="PF17042">
    <property type="entry name" value="NBD_C"/>
    <property type="match status" value="1"/>
</dbReference>
<comment type="similarity">
    <text evidence="1">Belongs to the four-carbon acid sugar kinase family.</text>
</comment>
<name>A0ABY4MWG4_9MICO</name>
<reference evidence="15" key="1">
    <citation type="submission" date="2022-05" db="EMBL/GenBank/DDBJ databases">
        <title>Complete genome sequence of toluene-degrading Gulosibacter sediminis strain ACHW.36C.</title>
        <authorList>
            <person name="Wai A.C."/>
            <person name="Lai G.K."/>
            <person name="Griffin S.D."/>
            <person name="Leung F.C."/>
        </authorList>
    </citation>
    <scope>NUCLEOTIDE SEQUENCE [LARGE SCALE GENOMIC DNA]</scope>
    <source>
        <strain evidence="15">ACHW.36C</strain>
    </source>
</reference>
<feature type="domain" description="Four-carbon acid sugar kinase N-terminal" evidence="13">
    <location>
        <begin position="5"/>
        <end position="227"/>
    </location>
</feature>
<comment type="catalytic activity">
    <reaction evidence="8">
        <text>3-dehydro-D-erythronate + ATP = 3-dehydro-4-O-phospho-D-erythronate + ADP + H(+)</text>
        <dbReference type="Rhea" id="RHEA:52556"/>
        <dbReference type="ChEBI" id="CHEBI:15378"/>
        <dbReference type="ChEBI" id="CHEBI:30616"/>
        <dbReference type="ChEBI" id="CHEBI:57958"/>
        <dbReference type="ChEBI" id="CHEBI:136593"/>
        <dbReference type="ChEBI" id="CHEBI:456216"/>
        <dbReference type="EC" id="2.7.1.217"/>
    </reaction>
</comment>
<dbReference type="EMBL" id="CP097160">
    <property type="protein sequence ID" value="UQN14724.1"/>
    <property type="molecule type" value="Genomic_DNA"/>
</dbReference>
<evidence type="ECO:0000256" key="7">
    <source>
        <dbReference type="ARBA" id="ARBA00035898"/>
    </source>
</evidence>
<dbReference type="InterPro" id="IPR037051">
    <property type="entry name" value="4-carb_acid_sugar_kinase_N_sf"/>
</dbReference>
<keyword evidence="5" id="KW-0067">ATP-binding</keyword>
<dbReference type="Gene3D" id="3.40.980.20">
    <property type="entry name" value="Four-carbon acid sugar kinase, nucleotide binding domain"/>
    <property type="match status" value="1"/>
</dbReference>